<evidence type="ECO:0000313" key="2">
    <source>
        <dbReference type="Proteomes" id="UP000037084"/>
    </source>
</evidence>
<sequence length="98" mass="10455">MSWNQPDRGAARCLARAGVLAALTVALVSCSSGTPPEQTAEYRDGREYGVLLHEEGAWPNVGQARAEVLCEFAARTDYDEGPEKKAFIAGCVSGLRSP</sequence>
<organism evidence="1 2">
    <name type="scientific">Streptomyces virginiae</name>
    <name type="common">Streptomyces cinnamonensis</name>
    <dbReference type="NCBI Taxonomy" id="1961"/>
    <lineage>
        <taxon>Bacteria</taxon>
        <taxon>Bacillati</taxon>
        <taxon>Actinomycetota</taxon>
        <taxon>Actinomycetes</taxon>
        <taxon>Kitasatosporales</taxon>
        <taxon>Streptomycetaceae</taxon>
        <taxon>Streptomyces</taxon>
    </lineage>
</organism>
<comment type="caution">
    <text evidence="1">The sequence shown here is derived from an EMBL/GenBank/DDBJ whole genome shotgun (WGS) entry which is preliminary data.</text>
</comment>
<proteinExistence type="predicted"/>
<gene>
    <name evidence="1" type="ORF">ADK75_35650</name>
</gene>
<dbReference type="PATRIC" id="fig|1961.12.peg.7855"/>
<accession>A0A0L8M232</accession>
<evidence type="ECO:0000313" key="1">
    <source>
        <dbReference type="EMBL" id="KOG44446.1"/>
    </source>
</evidence>
<reference evidence="2" key="1">
    <citation type="submission" date="2015-07" db="EMBL/GenBank/DDBJ databases">
        <authorList>
            <consortium name="Consortium for Microbial Forensics and Genomics (microFORGE)"/>
            <person name="Knight B.M."/>
            <person name="Roberts D.P."/>
            <person name="Lin D."/>
            <person name="Hari K."/>
            <person name="Fletcher J."/>
            <person name="Melcher U."/>
            <person name="Blagden T."/>
            <person name="Winegar R.A."/>
        </authorList>
    </citation>
    <scope>NUCLEOTIDE SEQUENCE [LARGE SCALE GENOMIC DNA]</scope>
    <source>
        <strain evidence="2">NRRL B-1447</strain>
    </source>
</reference>
<dbReference type="Proteomes" id="UP000037084">
    <property type="component" value="Unassembled WGS sequence"/>
</dbReference>
<dbReference type="EMBL" id="LGUV01000384">
    <property type="protein sequence ID" value="KOG44446.1"/>
    <property type="molecule type" value="Genomic_DNA"/>
</dbReference>
<dbReference type="AlphaFoldDB" id="A0A0L8M232"/>
<name>A0A0L8M232_STRVG</name>
<dbReference type="RefSeq" id="WP_053177289.1">
    <property type="nucleotide sequence ID" value="NZ_LGUV01000384.1"/>
</dbReference>
<protein>
    <submittedName>
        <fullName evidence="1">Uncharacterized protein</fullName>
    </submittedName>
</protein>